<organism evidence="2 5">
    <name type="scientific">Bradyrhizobium zhengyangense</name>
    <dbReference type="NCBI Taxonomy" id="2911009"/>
    <lineage>
        <taxon>Bacteria</taxon>
        <taxon>Pseudomonadati</taxon>
        <taxon>Pseudomonadota</taxon>
        <taxon>Alphaproteobacteria</taxon>
        <taxon>Hyphomicrobiales</taxon>
        <taxon>Nitrobacteraceae</taxon>
        <taxon>Bradyrhizobium</taxon>
    </lineage>
</organism>
<dbReference type="AlphaFoldDB" id="A0A9X1REM4"/>
<reference evidence="2" key="1">
    <citation type="submission" date="2022-01" db="EMBL/GenBank/DDBJ databases">
        <title>Genome sequnece data of strain Bradyrhizobium sp. nov.</title>
        <authorList>
            <person name="Zhang J."/>
        </authorList>
    </citation>
    <scope>NUCLEOTIDE SEQUENCE</scope>
    <source>
        <strain evidence="3">WYCCWR 12774</strain>
        <strain evidence="2">WYCCWR 13023</strain>
    </source>
</reference>
<dbReference type="Gene3D" id="3.40.50.720">
    <property type="entry name" value="NAD(P)-binding Rossmann-like Domain"/>
    <property type="match status" value="1"/>
</dbReference>
<sequence>MQKVLVTGAGGYIGIPLCQMLAQKGYSVTALDRCFFGRDRFMQAASHPNIKMLVDDIRTVDPQQFEGMDAVIDLAGLSNDASAEIDPELTVSINHQGGVRLARAAKRAGVRRYVYSSSASVYGHGQEVSLNEHAVCRPQTLYAESKLHVEDELRKLQSDTFETVILRNSTVFGLAPRMRFDLAINVMTLRAWKERVIYVMGGGEQWRPFIHVHDVCRALMMGIESEASVVSGETFNVGSDDLNYQIKQLANFVKDIIPNIVTHTIPDATDKRTYNLSFAKIIQRLKFDPSSRVHEGIVEIKQALERGTVSGDDPTTHTLGWYRSLIDWEKRIKELSFNGKIL</sequence>
<proteinExistence type="predicted"/>
<dbReference type="CDD" id="cd08946">
    <property type="entry name" value="SDR_e"/>
    <property type="match status" value="1"/>
</dbReference>
<dbReference type="Proteomes" id="UP001139012">
    <property type="component" value="Unassembled WGS sequence"/>
</dbReference>
<keyword evidence="4" id="KW-1185">Reference proteome</keyword>
<evidence type="ECO:0000313" key="4">
    <source>
        <dbReference type="Proteomes" id="UP001139012"/>
    </source>
</evidence>
<evidence type="ECO:0000313" key="5">
    <source>
        <dbReference type="Proteomes" id="UP001139054"/>
    </source>
</evidence>
<accession>A0A9X1REM4</accession>
<evidence type="ECO:0000313" key="2">
    <source>
        <dbReference type="EMBL" id="MCG2629678.1"/>
    </source>
</evidence>
<dbReference type="Pfam" id="PF01370">
    <property type="entry name" value="Epimerase"/>
    <property type="match status" value="1"/>
</dbReference>
<gene>
    <name evidence="3" type="ORF">L6637_30030</name>
    <name evidence="2" type="ORF">L6654_23930</name>
</gene>
<dbReference type="SUPFAM" id="SSF51735">
    <property type="entry name" value="NAD(P)-binding Rossmann-fold domains"/>
    <property type="match status" value="1"/>
</dbReference>
<name>A0A9X1REM4_9BRAD</name>
<dbReference type="InterPro" id="IPR001509">
    <property type="entry name" value="Epimerase_deHydtase"/>
</dbReference>
<dbReference type="PANTHER" id="PTHR43245:SF23">
    <property type="entry name" value="NAD(P)-BINDING DOMAIN-CONTAINING PROTEIN"/>
    <property type="match status" value="1"/>
</dbReference>
<dbReference type="PANTHER" id="PTHR43245">
    <property type="entry name" value="BIFUNCTIONAL POLYMYXIN RESISTANCE PROTEIN ARNA"/>
    <property type="match status" value="1"/>
</dbReference>
<evidence type="ECO:0000259" key="1">
    <source>
        <dbReference type="Pfam" id="PF01370"/>
    </source>
</evidence>
<dbReference type="RefSeq" id="WP_237865770.1">
    <property type="nucleotide sequence ID" value="NZ_JAKLTY010000015.1"/>
</dbReference>
<comment type="caution">
    <text evidence="2">The sequence shown here is derived from an EMBL/GenBank/DDBJ whole genome shotgun (WGS) entry which is preliminary data.</text>
</comment>
<evidence type="ECO:0000313" key="3">
    <source>
        <dbReference type="EMBL" id="MCG2671199.1"/>
    </source>
</evidence>
<dbReference type="InterPro" id="IPR036291">
    <property type="entry name" value="NAD(P)-bd_dom_sf"/>
</dbReference>
<dbReference type="EMBL" id="JAKLUA010000012">
    <property type="protein sequence ID" value="MCG2671199.1"/>
    <property type="molecule type" value="Genomic_DNA"/>
</dbReference>
<dbReference type="EMBL" id="JAKLTY010000015">
    <property type="protein sequence ID" value="MCG2629678.1"/>
    <property type="molecule type" value="Genomic_DNA"/>
</dbReference>
<feature type="domain" description="NAD-dependent epimerase/dehydratase" evidence="1">
    <location>
        <begin position="4"/>
        <end position="238"/>
    </location>
</feature>
<protein>
    <submittedName>
        <fullName evidence="2">SDR family oxidoreductase</fullName>
    </submittedName>
</protein>
<dbReference type="Proteomes" id="UP001139054">
    <property type="component" value="Unassembled WGS sequence"/>
</dbReference>
<dbReference type="InterPro" id="IPR050177">
    <property type="entry name" value="Lipid_A_modif_metabolic_enz"/>
</dbReference>